<gene>
    <name evidence="7" type="ORF">BGZ65_004038</name>
</gene>
<dbReference type="PANTHER" id="PTHR47356:SF2">
    <property type="entry name" value="FAD-BINDING DOMAIN-CONTAINING PROTEIN-RELATED"/>
    <property type="match status" value="1"/>
</dbReference>
<evidence type="ECO:0000256" key="5">
    <source>
        <dbReference type="SAM" id="MobiDB-lite"/>
    </source>
</evidence>
<dbReference type="AlphaFoldDB" id="A0A9P6M930"/>
<accession>A0A9P6M930</accession>
<dbReference type="InterPro" id="IPR002938">
    <property type="entry name" value="FAD-bd"/>
</dbReference>
<reference evidence="7" key="1">
    <citation type="journal article" date="2020" name="Fungal Divers.">
        <title>Resolving the Mortierellaceae phylogeny through synthesis of multi-gene phylogenetics and phylogenomics.</title>
        <authorList>
            <person name="Vandepol N."/>
            <person name="Liber J."/>
            <person name="Desiro A."/>
            <person name="Na H."/>
            <person name="Kennedy M."/>
            <person name="Barry K."/>
            <person name="Grigoriev I.V."/>
            <person name="Miller A.N."/>
            <person name="O'Donnell K."/>
            <person name="Stajich J.E."/>
            <person name="Bonito G."/>
        </authorList>
    </citation>
    <scope>NUCLEOTIDE SEQUENCE</scope>
    <source>
        <strain evidence="7">MES-2147</strain>
    </source>
</reference>
<evidence type="ECO:0000256" key="4">
    <source>
        <dbReference type="ARBA" id="ARBA00023002"/>
    </source>
</evidence>
<evidence type="ECO:0000259" key="6">
    <source>
        <dbReference type="Pfam" id="PF01494"/>
    </source>
</evidence>
<dbReference type="OrthoDB" id="10029326at2759"/>
<protein>
    <recommendedName>
        <fullName evidence="6">FAD-binding domain-containing protein</fullName>
    </recommendedName>
</protein>
<keyword evidence="4" id="KW-0560">Oxidoreductase</keyword>
<organism evidence="7 8">
    <name type="scientific">Modicella reniformis</name>
    <dbReference type="NCBI Taxonomy" id="1440133"/>
    <lineage>
        <taxon>Eukaryota</taxon>
        <taxon>Fungi</taxon>
        <taxon>Fungi incertae sedis</taxon>
        <taxon>Mucoromycota</taxon>
        <taxon>Mortierellomycotina</taxon>
        <taxon>Mortierellomycetes</taxon>
        <taxon>Mortierellales</taxon>
        <taxon>Mortierellaceae</taxon>
        <taxon>Modicella</taxon>
    </lineage>
</organism>
<evidence type="ECO:0000313" key="8">
    <source>
        <dbReference type="Proteomes" id="UP000749646"/>
    </source>
</evidence>
<dbReference type="Proteomes" id="UP000749646">
    <property type="component" value="Unassembled WGS sequence"/>
</dbReference>
<dbReference type="EMBL" id="JAAAHW010003711">
    <property type="protein sequence ID" value="KAF9981361.1"/>
    <property type="molecule type" value="Genomic_DNA"/>
</dbReference>
<feature type="non-terminal residue" evidence="7">
    <location>
        <position position="367"/>
    </location>
</feature>
<dbReference type="InterPro" id="IPR036188">
    <property type="entry name" value="FAD/NAD-bd_sf"/>
</dbReference>
<evidence type="ECO:0000256" key="1">
    <source>
        <dbReference type="ARBA" id="ARBA00007992"/>
    </source>
</evidence>
<keyword evidence="2" id="KW-0285">Flavoprotein</keyword>
<comment type="similarity">
    <text evidence="1">Belongs to the paxM FAD-dependent monooxygenase family.</text>
</comment>
<keyword evidence="3" id="KW-0274">FAD</keyword>
<dbReference type="InterPro" id="IPR050562">
    <property type="entry name" value="FAD_mOase_fung"/>
</dbReference>
<feature type="domain" description="FAD-binding" evidence="6">
    <location>
        <begin position="24"/>
        <end position="250"/>
    </location>
</feature>
<evidence type="ECO:0000256" key="2">
    <source>
        <dbReference type="ARBA" id="ARBA00022630"/>
    </source>
</evidence>
<dbReference type="Gene3D" id="3.50.50.60">
    <property type="entry name" value="FAD/NAD(P)-binding domain"/>
    <property type="match status" value="1"/>
</dbReference>
<sequence length="367" mass="40712">FGYEYLLFARPDLHQILLSRVPPERIHLGKKVMSIAQGKEGVMIRCSDGTTYHGDILVGADGAYSGVRQGLYKLMQVNGTLPKSDTQSLNKGFMCLVGTTEELDPAKYEILKDTAVTLNQVIGTGTQYTWSAVNVPGNRICWNVVAQFTTPAQAEEERLRNSEWGPGANEAMIKEIRDFLVPIGGSSTIGDLIDATPKDTISRVFLEDKIFESWHQGRTVLIGDACHKLLPSAGQGAVNAMQDSVILANCIYDMQSTTIEDVSEALQDFKDQRYPHVFEQYNASQMNAKLLYGQTIVERVIRHIILNYMPMSVQNKSAMKDLAYRPQISFLPQVPKKGTSPVHPQKPSRRYQEEQAKKAGVASTIAA</sequence>
<feature type="region of interest" description="Disordered" evidence="5">
    <location>
        <begin position="334"/>
        <end position="367"/>
    </location>
</feature>
<keyword evidence="8" id="KW-1185">Reference proteome</keyword>
<dbReference type="PRINTS" id="PR00420">
    <property type="entry name" value="RNGMNOXGNASE"/>
</dbReference>
<evidence type="ECO:0000256" key="3">
    <source>
        <dbReference type="ARBA" id="ARBA00022827"/>
    </source>
</evidence>
<dbReference type="Pfam" id="PF01494">
    <property type="entry name" value="FAD_binding_3"/>
    <property type="match status" value="1"/>
</dbReference>
<dbReference type="GO" id="GO:0071949">
    <property type="term" value="F:FAD binding"/>
    <property type="evidence" value="ECO:0007669"/>
    <property type="project" value="InterPro"/>
</dbReference>
<dbReference type="GO" id="GO:0004497">
    <property type="term" value="F:monooxygenase activity"/>
    <property type="evidence" value="ECO:0007669"/>
    <property type="project" value="InterPro"/>
</dbReference>
<evidence type="ECO:0000313" key="7">
    <source>
        <dbReference type="EMBL" id="KAF9981361.1"/>
    </source>
</evidence>
<comment type="caution">
    <text evidence="7">The sequence shown here is derived from an EMBL/GenBank/DDBJ whole genome shotgun (WGS) entry which is preliminary data.</text>
</comment>
<name>A0A9P6M930_9FUNG</name>
<dbReference type="PANTHER" id="PTHR47356">
    <property type="entry name" value="FAD-DEPENDENT MONOOXYGENASE ASQG-RELATED"/>
    <property type="match status" value="1"/>
</dbReference>
<proteinExistence type="inferred from homology"/>
<dbReference type="SUPFAM" id="SSF51905">
    <property type="entry name" value="FAD/NAD(P)-binding domain"/>
    <property type="match status" value="1"/>
</dbReference>